<protein>
    <submittedName>
        <fullName evidence="2">Uncharacterized protein</fullName>
    </submittedName>
</protein>
<reference evidence="2" key="1">
    <citation type="submission" date="2016-04" db="EMBL/GenBank/DDBJ databases">
        <authorList>
            <person name="Evans L.H."/>
            <person name="Alamgir A."/>
            <person name="Owens N."/>
            <person name="Weber N.D."/>
            <person name="Virtaneva K."/>
            <person name="Barbian K."/>
            <person name="Babar A."/>
            <person name="Rosenke K."/>
        </authorList>
    </citation>
    <scope>NUCLEOTIDE SEQUENCE</scope>
    <source>
        <strain evidence="2">86</strain>
    </source>
</reference>
<sequence>MGQIMPKKYCISGQPPGESPDPCTPAGVTTDLKASPVFIVSLNGDTWLEDDSPDDAADPLGTSPNPA</sequence>
<evidence type="ECO:0000313" key="2">
    <source>
        <dbReference type="EMBL" id="SBW04193.1"/>
    </source>
</evidence>
<proteinExistence type="predicted"/>
<feature type="compositionally biased region" description="Acidic residues" evidence="1">
    <location>
        <begin position="47"/>
        <end position="57"/>
    </location>
</feature>
<gene>
    <name evidence="2" type="ORF">KL86DPRO_20274</name>
</gene>
<evidence type="ECO:0000256" key="1">
    <source>
        <dbReference type="SAM" id="MobiDB-lite"/>
    </source>
</evidence>
<feature type="region of interest" description="Disordered" evidence="1">
    <location>
        <begin position="44"/>
        <end position="67"/>
    </location>
</feature>
<dbReference type="AlphaFoldDB" id="A0A212JXQ7"/>
<accession>A0A212JXQ7</accession>
<name>A0A212JXQ7_9DELT</name>
<organism evidence="2">
    <name type="scientific">uncultured delta proteobacterium</name>
    <dbReference type="NCBI Taxonomy" id="34034"/>
    <lineage>
        <taxon>Bacteria</taxon>
        <taxon>Deltaproteobacteria</taxon>
        <taxon>environmental samples</taxon>
    </lineage>
</organism>
<feature type="region of interest" description="Disordered" evidence="1">
    <location>
        <begin position="1"/>
        <end position="28"/>
    </location>
</feature>
<dbReference type="EMBL" id="FLUQ01000002">
    <property type="protein sequence ID" value="SBW04193.1"/>
    <property type="molecule type" value="Genomic_DNA"/>
</dbReference>